<dbReference type="PANTHER" id="PTHR43591:SF24">
    <property type="entry name" value="2-METHOXY-6-POLYPRENYL-1,4-BENZOQUINOL METHYLASE, MITOCHONDRIAL"/>
    <property type="match status" value="1"/>
</dbReference>
<dbReference type="CDD" id="cd02440">
    <property type="entry name" value="AdoMet_MTases"/>
    <property type="match status" value="1"/>
</dbReference>
<dbReference type="GO" id="GO:0032259">
    <property type="term" value="P:methylation"/>
    <property type="evidence" value="ECO:0007669"/>
    <property type="project" value="UniProtKB-KW"/>
</dbReference>
<sequence>MKNEWDDYAKEWETNPLVIEYSKLAFKSLQDEVNIDGLNILDFGCGTGALSELLLPRAKNIVALDSSAEMINVLKEKKLSGIDLINDVLSKELIQSHPLLSQKFDLIVASSVCAFLPNYPETLKLISSLLAKGGTFVQWDWLAESDNAETGFTSHTLESAFKHVPLEISKLSIPFSINDNNTPMPVLMANGIKL</sequence>
<dbReference type="Gene3D" id="3.40.50.150">
    <property type="entry name" value="Vaccinia Virus protein VP39"/>
    <property type="match status" value="1"/>
</dbReference>
<dbReference type="SUPFAM" id="SSF53335">
    <property type="entry name" value="S-adenosyl-L-methionine-dependent methyltransferases"/>
    <property type="match status" value="1"/>
</dbReference>
<proteinExistence type="predicted"/>
<dbReference type="InterPro" id="IPR029063">
    <property type="entry name" value="SAM-dependent_MTases_sf"/>
</dbReference>
<dbReference type="PANTHER" id="PTHR43591">
    <property type="entry name" value="METHYLTRANSFERASE"/>
    <property type="match status" value="1"/>
</dbReference>
<protein>
    <submittedName>
        <fullName evidence="1">Class I SAM-dependent methyltransferase</fullName>
    </submittedName>
</protein>
<dbReference type="GO" id="GO:0008168">
    <property type="term" value="F:methyltransferase activity"/>
    <property type="evidence" value="ECO:0007669"/>
    <property type="project" value="UniProtKB-KW"/>
</dbReference>
<dbReference type="Proteomes" id="UP000708576">
    <property type="component" value="Unassembled WGS sequence"/>
</dbReference>
<reference evidence="1 2" key="1">
    <citation type="journal article" date="2015" name="Int. J. Syst. Evol. Microbiol.">
        <title>Carboxylicivirga linearis sp. nov., isolated from a sea cucumber culture pond.</title>
        <authorList>
            <person name="Wang F.Q."/>
            <person name="Zhou Y.X."/>
            <person name="Lin X.Z."/>
            <person name="Chen G.J."/>
            <person name="Du Z.J."/>
        </authorList>
    </citation>
    <scope>NUCLEOTIDE SEQUENCE [LARGE SCALE GENOMIC DNA]</scope>
    <source>
        <strain evidence="1 2">FB218</strain>
    </source>
</reference>
<organism evidence="1 2">
    <name type="scientific">Carboxylicivirga linearis</name>
    <dbReference type="NCBI Taxonomy" id="1628157"/>
    <lineage>
        <taxon>Bacteria</taxon>
        <taxon>Pseudomonadati</taxon>
        <taxon>Bacteroidota</taxon>
        <taxon>Bacteroidia</taxon>
        <taxon>Marinilabiliales</taxon>
        <taxon>Marinilabiliaceae</taxon>
        <taxon>Carboxylicivirga</taxon>
    </lineage>
</organism>
<gene>
    <name evidence="1" type="ORF">KEM10_18240</name>
</gene>
<name>A0ABS5JZ98_9BACT</name>
<evidence type="ECO:0000313" key="1">
    <source>
        <dbReference type="EMBL" id="MBS2100232.1"/>
    </source>
</evidence>
<accession>A0ABS5JZ98</accession>
<dbReference type="EMBL" id="JAGUCO010000020">
    <property type="protein sequence ID" value="MBS2100232.1"/>
    <property type="molecule type" value="Genomic_DNA"/>
</dbReference>
<comment type="caution">
    <text evidence="1">The sequence shown here is derived from an EMBL/GenBank/DDBJ whole genome shotgun (WGS) entry which is preliminary data.</text>
</comment>
<keyword evidence="1" id="KW-0489">Methyltransferase</keyword>
<evidence type="ECO:0000313" key="2">
    <source>
        <dbReference type="Proteomes" id="UP000708576"/>
    </source>
</evidence>
<dbReference type="Pfam" id="PF13489">
    <property type="entry name" value="Methyltransf_23"/>
    <property type="match status" value="1"/>
</dbReference>
<keyword evidence="2" id="KW-1185">Reference proteome</keyword>
<dbReference type="RefSeq" id="WP_212217680.1">
    <property type="nucleotide sequence ID" value="NZ_JAGUCO010000020.1"/>
</dbReference>
<keyword evidence="1" id="KW-0808">Transferase</keyword>